<dbReference type="InterPro" id="IPR029753">
    <property type="entry name" value="D-isomer_DH_CS"/>
</dbReference>
<gene>
    <name evidence="7" type="ORF">V3328_08690</name>
</gene>
<feature type="domain" description="D-isomer specific 2-hydroxyacid dehydrogenase NAD-binding" evidence="6">
    <location>
        <begin position="112"/>
        <end position="289"/>
    </location>
</feature>
<evidence type="ECO:0000259" key="6">
    <source>
        <dbReference type="Pfam" id="PF02826"/>
    </source>
</evidence>
<protein>
    <submittedName>
        <fullName evidence="7">2-hydroxyacid dehydrogenase</fullName>
    </submittedName>
</protein>
<dbReference type="Pfam" id="PF02826">
    <property type="entry name" value="2-Hacid_dh_C"/>
    <property type="match status" value="1"/>
</dbReference>
<keyword evidence="3" id="KW-0520">NAD</keyword>
<feature type="domain" description="D-isomer specific 2-hydroxyacid dehydrogenase catalytic" evidence="5">
    <location>
        <begin position="56"/>
        <end position="316"/>
    </location>
</feature>
<keyword evidence="2 4" id="KW-0560">Oxidoreductase</keyword>
<dbReference type="GO" id="GO:0030267">
    <property type="term" value="F:glyoxylate reductase (NADPH) activity"/>
    <property type="evidence" value="ECO:0007669"/>
    <property type="project" value="TreeGrafter"/>
</dbReference>
<dbReference type="PROSITE" id="PS00671">
    <property type="entry name" value="D_2_HYDROXYACID_DH_3"/>
    <property type="match status" value="1"/>
</dbReference>
<dbReference type="FunFam" id="3.40.50.720:FF:000203">
    <property type="entry name" value="D-3-phosphoglycerate dehydrogenase (SerA)"/>
    <property type="match status" value="1"/>
</dbReference>
<evidence type="ECO:0000256" key="1">
    <source>
        <dbReference type="ARBA" id="ARBA00005854"/>
    </source>
</evidence>
<comment type="caution">
    <text evidence="7">The sequence shown here is derived from an EMBL/GenBank/DDBJ whole genome shotgun (WGS) entry which is preliminary data.</text>
</comment>
<organism evidence="7 8">
    <name type="scientific">Microbaculum marinum</name>
    <dbReference type="NCBI Taxonomy" id="1764581"/>
    <lineage>
        <taxon>Bacteria</taxon>
        <taxon>Pseudomonadati</taxon>
        <taxon>Pseudomonadota</taxon>
        <taxon>Alphaproteobacteria</taxon>
        <taxon>Hyphomicrobiales</taxon>
        <taxon>Tepidamorphaceae</taxon>
        <taxon>Microbaculum</taxon>
    </lineage>
</organism>
<evidence type="ECO:0000313" key="8">
    <source>
        <dbReference type="Proteomes" id="UP001378188"/>
    </source>
</evidence>
<dbReference type="GO" id="GO:0016618">
    <property type="term" value="F:hydroxypyruvate reductase [NAD(P)H] activity"/>
    <property type="evidence" value="ECO:0007669"/>
    <property type="project" value="TreeGrafter"/>
</dbReference>
<dbReference type="GO" id="GO:0051287">
    <property type="term" value="F:NAD binding"/>
    <property type="evidence" value="ECO:0007669"/>
    <property type="project" value="InterPro"/>
</dbReference>
<keyword evidence="8" id="KW-1185">Reference proteome</keyword>
<evidence type="ECO:0000259" key="5">
    <source>
        <dbReference type="Pfam" id="PF00389"/>
    </source>
</evidence>
<reference evidence="7 8" key="1">
    <citation type="submission" date="2024-02" db="EMBL/GenBank/DDBJ databases">
        <title>Genome analysis and characterization of Microbaculum marinisediminis sp. nov., isolated from marine sediment.</title>
        <authorList>
            <person name="Du Z.-J."/>
            <person name="Ye Y.-Q."/>
            <person name="Zhang Z.-R."/>
            <person name="Yuan S.-M."/>
            <person name="Zhang X.-Y."/>
        </authorList>
    </citation>
    <scope>NUCLEOTIDE SEQUENCE [LARGE SCALE GENOMIC DNA]</scope>
    <source>
        <strain evidence="7 8">SDUM1044001</strain>
    </source>
</reference>
<dbReference type="Proteomes" id="UP001378188">
    <property type="component" value="Unassembled WGS sequence"/>
</dbReference>
<evidence type="ECO:0000313" key="7">
    <source>
        <dbReference type="EMBL" id="MEJ8571547.1"/>
    </source>
</evidence>
<dbReference type="SUPFAM" id="SSF52283">
    <property type="entry name" value="Formate/glycerate dehydrogenase catalytic domain-like"/>
    <property type="match status" value="1"/>
</dbReference>
<dbReference type="AlphaFoldDB" id="A0AAW9RH72"/>
<dbReference type="PANTHER" id="PTHR10996:SF178">
    <property type="entry name" value="2-HYDROXYACID DEHYDROGENASE YGL185C-RELATED"/>
    <property type="match status" value="1"/>
</dbReference>
<dbReference type="Pfam" id="PF00389">
    <property type="entry name" value="2-Hacid_dh"/>
    <property type="match status" value="1"/>
</dbReference>
<dbReference type="PANTHER" id="PTHR10996">
    <property type="entry name" value="2-HYDROXYACID DEHYDROGENASE-RELATED"/>
    <property type="match status" value="1"/>
</dbReference>
<dbReference type="InterPro" id="IPR050223">
    <property type="entry name" value="D-isomer_2-hydroxyacid_DH"/>
</dbReference>
<dbReference type="EMBL" id="JAZHOF010000003">
    <property type="protein sequence ID" value="MEJ8571547.1"/>
    <property type="molecule type" value="Genomic_DNA"/>
</dbReference>
<dbReference type="Gene3D" id="3.40.50.720">
    <property type="entry name" value="NAD(P)-binding Rossmann-like Domain"/>
    <property type="match status" value="2"/>
</dbReference>
<dbReference type="SUPFAM" id="SSF51735">
    <property type="entry name" value="NAD(P)-binding Rossmann-fold domains"/>
    <property type="match status" value="1"/>
</dbReference>
<dbReference type="CDD" id="cd12175">
    <property type="entry name" value="2-Hacid_dh_11"/>
    <property type="match status" value="1"/>
</dbReference>
<name>A0AAW9RH72_9HYPH</name>
<evidence type="ECO:0000256" key="4">
    <source>
        <dbReference type="RuleBase" id="RU003719"/>
    </source>
</evidence>
<proteinExistence type="inferred from homology"/>
<sequence>MSERGPIRVAGVGFVFDPVAEAVIRGVAPAGLELAFAERMQDMNEAVLYGSDVWLAVAPVTADMLARAERLRFIQKWGTGYDRIDVEAAARRGVGVAITAGANSTTIAEHTLALMLTVLRHVAGADRAVRAGRWDPAALRPLMHGLSGKTVGIVGFGNIGKALTRMLQGFGVTVLYNRRSGRDPEGDALNARFAEMPQLLAESDVVTLHCPGDAANRHMFAAPQFDAMKPGAVFINTARGSLVVEDDLVDALRSGRLLGAGLDVFAEEPLSSGSPLVDLDNVVMTPHVAGGIMDNIAPMARHAFGNILRFFNGEPLDPADVIVPAGTADKTD</sequence>
<evidence type="ECO:0000256" key="2">
    <source>
        <dbReference type="ARBA" id="ARBA00023002"/>
    </source>
</evidence>
<dbReference type="GO" id="GO:0005829">
    <property type="term" value="C:cytosol"/>
    <property type="evidence" value="ECO:0007669"/>
    <property type="project" value="TreeGrafter"/>
</dbReference>
<dbReference type="RefSeq" id="WP_340329246.1">
    <property type="nucleotide sequence ID" value="NZ_JAZHOF010000003.1"/>
</dbReference>
<evidence type="ECO:0000256" key="3">
    <source>
        <dbReference type="ARBA" id="ARBA00023027"/>
    </source>
</evidence>
<dbReference type="InterPro" id="IPR006139">
    <property type="entry name" value="D-isomer_2_OHA_DH_cat_dom"/>
</dbReference>
<dbReference type="InterPro" id="IPR036291">
    <property type="entry name" value="NAD(P)-bd_dom_sf"/>
</dbReference>
<accession>A0AAW9RH72</accession>
<comment type="similarity">
    <text evidence="1 4">Belongs to the D-isomer specific 2-hydroxyacid dehydrogenase family.</text>
</comment>
<dbReference type="InterPro" id="IPR006140">
    <property type="entry name" value="D-isomer_DH_NAD-bd"/>
</dbReference>